<evidence type="ECO:0000256" key="1">
    <source>
        <dbReference type="ARBA" id="ARBA00022737"/>
    </source>
</evidence>
<dbReference type="Proteomes" id="UP001178507">
    <property type="component" value="Unassembled WGS sequence"/>
</dbReference>
<dbReference type="SUPFAM" id="SSF57414">
    <property type="entry name" value="Hairpin loop containing domain-like"/>
    <property type="match status" value="1"/>
</dbReference>
<dbReference type="EMBL" id="CAUJNA010003561">
    <property type="protein sequence ID" value="CAJ1404909.1"/>
    <property type="molecule type" value="Genomic_DNA"/>
</dbReference>
<dbReference type="SMART" id="SM00223">
    <property type="entry name" value="APPLE"/>
    <property type="match status" value="1"/>
</dbReference>
<organism evidence="4 5">
    <name type="scientific">Effrenium voratum</name>
    <dbReference type="NCBI Taxonomy" id="2562239"/>
    <lineage>
        <taxon>Eukaryota</taxon>
        <taxon>Sar</taxon>
        <taxon>Alveolata</taxon>
        <taxon>Dinophyceae</taxon>
        <taxon>Suessiales</taxon>
        <taxon>Symbiodiniaceae</taxon>
        <taxon>Effrenium</taxon>
    </lineage>
</organism>
<keyword evidence="5" id="KW-1185">Reference proteome</keyword>
<keyword evidence="1" id="KW-0677">Repeat</keyword>
<evidence type="ECO:0000313" key="4">
    <source>
        <dbReference type="EMBL" id="CAJ1404909.1"/>
    </source>
</evidence>
<dbReference type="InterPro" id="IPR000177">
    <property type="entry name" value="Apple"/>
</dbReference>
<dbReference type="SUPFAM" id="SSF53474">
    <property type="entry name" value="alpha/beta-Hydrolases"/>
    <property type="match status" value="1"/>
</dbReference>
<dbReference type="AlphaFoldDB" id="A0AA36JFW5"/>
<gene>
    <name evidence="4" type="ORF">EVOR1521_LOCUS27280</name>
</gene>
<feature type="domain" description="Apple" evidence="3">
    <location>
        <begin position="299"/>
        <end position="373"/>
    </location>
</feature>
<keyword evidence="2" id="KW-1015">Disulfide bond</keyword>
<dbReference type="GO" id="GO:0006508">
    <property type="term" value="P:proteolysis"/>
    <property type="evidence" value="ECO:0007669"/>
    <property type="project" value="InterPro"/>
</dbReference>
<dbReference type="InterPro" id="IPR003609">
    <property type="entry name" value="Pan_app"/>
</dbReference>
<dbReference type="GO" id="GO:0005576">
    <property type="term" value="C:extracellular region"/>
    <property type="evidence" value="ECO:0007669"/>
    <property type="project" value="InterPro"/>
</dbReference>
<comment type="caution">
    <text evidence="4">The sequence shown here is derived from an EMBL/GenBank/DDBJ whole genome shotgun (WGS) entry which is preliminary data.</text>
</comment>
<dbReference type="PANTHER" id="PTHR12277">
    <property type="entry name" value="ALPHA/BETA HYDROLASE DOMAIN-CONTAINING PROTEIN"/>
    <property type="match status" value="1"/>
</dbReference>
<dbReference type="PANTHER" id="PTHR12277:SF81">
    <property type="entry name" value="PROTEIN ABHD13"/>
    <property type="match status" value="1"/>
</dbReference>
<dbReference type="Gene3D" id="3.50.4.10">
    <property type="entry name" value="Hepatocyte Growth Factor"/>
    <property type="match status" value="1"/>
</dbReference>
<evidence type="ECO:0000259" key="3">
    <source>
        <dbReference type="SMART" id="SM00223"/>
    </source>
</evidence>
<accession>A0AA36JFW5</accession>
<name>A0AA36JFW5_9DINO</name>
<sequence length="610" mass="63094">MGSAINTVAFPAPVLDKRFYQDELLRRRDLVWLKTQQDEKIPCCYVRAQRSSSFLSSPNLTILYSHGNAEDLGLHLDYIDALAHFTGCDVLSYEYVGYSLSRLEGDTASEAACLRSIDAAWRYLVDDQKILPKRIVIFGRSIGSGPSVDLASRATVEGSAHSPLDAAGVILQSPLESGARAVLGNTVSIIGYYLDIFRNYEKISNIRAPVAIMHGTEDEVVPVKNGEAMSDLMARYSDSEVELLTDAPVARWSFPKAAAVILGGVGVLGVAAAGFKGSRGLRSKSGSFVGLEGLDEVSCFAQGMFYTSPHKMDGTERSVEFSAEACQTRCQVVPECSHFTFWPDGGCLLTGEESSVKAAPFKFSATVTGPKFCAEAVEAAQDAITAAGDAASGLVQPVADATSGLVQPVAEAASTVHGGWPDSSDVADAASTVHGGWPDSSDVADATSGLVQPAADAAANAANAVTSQVQDAKSSWGASIQQAADSVSSGVQQASGAVSDAANGAVDAANGALGAATEAVQKVVATVGVNGTACSAYPACVSVGITEGDCCPNTDKVSLGCCAGFPKEVLEVKIAPGSECSMFPQCMALNITGACCPTPEGVKLGCCGEI</sequence>
<dbReference type="Gene3D" id="1.20.120.20">
    <property type="entry name" value="Apolipoprotein"/>
    <property type="match status" value="1"/>
</dbReference>
<reference evidence="4" key="1">
    <citation type="submission" date="2023-08" db="EMBL/GenBank/DDBJ databases">
        <authorList>
            <person name="Chen Y."/>
            <person name="Shah S."/>
            <person name="Dougan E. K."/>
            <person name="Thang M."/>
            <person name="Chan C."/>
        </authorList>
    </citation>
    <scope>NUCLEOTIDE SEQUENCE</scope>
</reference>
<protein>
    <recommendedName>
        <fullName evidence="3">Apple domain-containing protein</fullName>
    </recommendedName>
</protein>
<dbReference type="InterPro" id="IPR029058">
    <property type="entry name" value="AB_hydrolase_fold"/>
</dbReference>
<dbReference type="Pfam" id="PF00024">
    <property type="entry name" value="PAN_1"/>
    <property type="match status" value="1"/>
</dbReference>
<evidence type="ECO:0000256" key="2">
    <source>
        <dbReference type="ARBA" id="ARBA00023157"/>
    </source>
</evidence>
<dbReference type="Gene3D" id="3.40.50.1820">
    <property type="entry name" value="alpha/beta hydrolase"/>
    <property type="match status" value="2"/>
</dbReference>
<evidence type="ECO:0000313" key="5">
    <source>
        <dbReference type="Proteomes" id="UP001178507"/>
    </source>
</evidence>
<proteinExistence type="predicted"/>